<sequence length="91" mass="9605">MLSRSAPFRADGSGIKSTIEYGTPVLGTDADFDGEISLSDLVSDGQGGFDACGVKFTPFDADHLLSRDEIMKKKTANTVQNQIKPAGKPGI</sequence>
<dbReference type="AlphaFoldDB" id="R6U296"/>
<evidence type="ECO:0000313" key="1">
    <source>
        <dbReference type="EMBL" id="CDC76224.1"/>
    </source>
</evidence>
<reference evidence="1" key="1">
    <citation type="submission" date="2012-11" db="EMBL/GenBank/DDBJ databases">
        <title>Dependencies among metagenomic species, viruses, plasmids and units of genetic variation.</title>
        <authorList>
            <person name="Nielsen H.B."/>
            <person name="Almeida M."/>
            <person name="Juncker A.S."/>
            <person name="Rasmussen S."/>
            <person name="Li J."/>
            <person name="Sunagawa S."/>
            <person name="Plichta D."/>
            <person name="Gautier L."/>
            <person name="Le Chatelier E."/>
            <person name="Peletier E."/>
            <person name="Bonde I."/>
            <person name="Nielsen T."/>
            <person name="Manichanh C."/>
            <person name="Arumugam M."/>
            <person name="Batto J."/>
            <person name="Santos M.B.Q.D."/>
            <person name="Blom N."/>
            <person name="Borruel N."/>
            <person name="Burgdorf K.S."/>
            <person name="Boumezbeur F."/>
            <person name="Casellas F."/>
            <person name="Dore J."/>
            <person name="Guarner F."/>
            <person name="Hansen T."/>
            <person name="Hildebrand F."/>
            <person name="Kaas R.S."/>
            <person name="Kennedy S."/>
            <person name="Kristiansen K."/>
            <person name="Kultima J.R."/>
            <person name="Leonard P."/>
            <person name="Levenez F."/>
            <person name="Lund O."/>
            <person name="Moumen B."/>
            <person name="Le Paslier D."/>
            <person name="Pons N."/>
            <person name="Pedersen O."/>
            <person name="Prifti E."/>
            <person name="Qin J."/>
            <person name="Raes J."/>
            <person name="Tap J."/>
            <person name="Tims S."/>
            <person name="Ussery D.W."/>
            <person name="Yamada T."/>
            <person name="MetaHit consortium"/>
            <person name="Renault P."/>
            <person name="Sicheritz-Ponten T."/>
            <person name="Bork P."/>
            <person name="Wang J."/>
            <person name="Brunak S."/>
            <person name="Ehrlich S.D."/>
        </authorList>
    </citation>
    <scope>NUCLEOTIDE SEQUENCE [LARGE SCALE GENOMIC DNA]</scope>
</reference>
<proteinExistence type="predicted"/>
<gene>
    <name evidence="1" type="ORF">BN580_02095</name>
</gene>
<protein>
    <submittedName>
        <fullName evidence="1">Uncharacterized protein</fullName>
    </submittedName>
</protein>
<dbReference type="STRING" id="1263015.BN580_02095"/>
<evidence type="ECO:0000313" key="2">
    <source>
        <dbReference type="Proteomes" id="UP000017938"/>
    </source>
</evidence>
<dbReference type="Proteomes" id="UP000017938">
    <property type="component" value="Unassembled WGS sequence"/>
</dbReference>
<dbReference type="EMBL" id="CBFW010000356">
    <property type="protein sequence ID" value="CDC76224.1"/>
    <property type="molecule type" value="Genomic_DNA"/>
</dbReference>
<organism evidence="1 2">
    <name type="scientific">Candidatus Colimorpha enterica</name>
    <dbReference type="NCBI Taxonomy" id="3083063"/>
    <lineage>
        <taxon>Bacteria</taxon>
        <taxon>Pseudomonadati</taxon>
        <taxon>Bacteroidota</taxon>
        <taxon>Bacteroidia</taxon>
        <taxon>Bacteroidales</taxon>
        <taxon>Candidatus Colimorpha</taxon>
    </lineage>
</organism>
<comment type="caution">
    <text evidence="1">The sequence shown here is derived from an EMBL/GenBank/DDBJ whole genome shotgun (WGS) entry which is preliminary data.</text>
</comment>
<name>R6U296_9BACT</name>
<accession>R6U296</accession>